<reference evidence="4 5" key="1">
    <citation type="submission" date="2019-08" db="EMBL/GenBank/DDBJ databases">
        <title>Deep-cultivation of Planctomycetes and their phenomic and genomic characterization uncovers novel biology.</title>
        <authorList>
            <person name="Wiegand S."/>
            <person name="Jogler M."/>
            <person name="Boedeker C."/>
            <person name="Pinto D."/>
            <person name="Vollmers J."/>
            <person name="Rivas-Marin E."/>
            <person name="Kohn T."/>
            <person name="Peeters S.H."/>
            <person name="Heuer A."/>
            <person name="Rast P."/>
            <person name="Oberbeckmann S."/>
            <person name="Bunk B."/>
            <person name="Jeske O."/>
            <person name="Meyerdierks A."/>
            <person name="Storesund J.E."/>
            <person name="Kallscheuer N."/>
            <person name="Luecker S."/>
            <person name="Lage O.M."/>
            <person name="Pohl T."/>
            <person name="Merkel B.J."/>
            <person name="Hornburger P."/>
            <person name="Mueller R.-W."/>
            <person name="Bruemmer F."/>
            <person name="Labrenz M."/>
            <person name="Spormann A.M."/>
            <person name="Op den Camp H."/>
            <person name="Overmann J."/>
            <person name="Amann R."/>
            <person name="Jetten M.S.M."/>
            <person name="Mascher T."/>
            <person name="Medema M.H."/>
            <person name="Devos D.P."/>
            <person name="Kaster A.-K."/>
            <person name="Ovreas L."/>
            <person name="Rohde M."/>
            <person name="Galperin M.Y."/>
            <person name="Jogler C."/>
        </authorList>
    </citation>
    <scope>NUCLEOTIDE SEQUENCE [LARGE SCALE GENOMIC DNA]</scope>
    <source>
        <strain evidence="4 5">OJF2</strain>
    </source>
</reference>
<gene>
    <name evidence="4" type="primary">oatA</name>
    <name evidence="4" type="ORF">OJF2_04360</name>
</gene>
<evidence type="ECO:0000256" key="2">
    <source>
        <dbReference type="SAM" id="Phobius"/>
    </source>
</evidence>
<dbReference type="Proteomes" id="UP000324233">
    <property type="component" value="Chromosome"/>
</dbReference>
<protein>
    <submittedName>
        <fullName evidence="4">O-acetyltransferase OatA</fullName>
        <ecNumber evidence="4">2.3.1.-</ecNumber>
    </submittedName>
</protein>
<dbReference type="InterPro" id="IPR050879">
    <property type="entry name" value="Acyltransferase_3"/>
</dbReference>
<dbReference type="Pfam" id="PF01757">
    <property type="entry name" value="Acyl_transf_3"/>
    <property type="match status" value="1"/>
</dbReference>
<feature type="transmembrane region" description="Helical" evidence="2">
    <location>
        <begin position="206"/>
        <end position="224"/>
    </location>
</feature>
<sequence length="396" mass="42687">MHPIKDEPLGSATSARGVAMRRDPAGRPGDTPRVPELDALRGLAAMAVVVFHADARWFRCGWAAVDLFFVLSGYLITTIILRHRANRGFLASFYARRALRIWPLYYVVVGLVAAISPWLKYPPDWSALPAVLTFTQDLSEMWTGHPAAVFSPYLGHLWTLAVEEQFYLIWPALVLLAGRGRVARLAVAVAAASVAARWSGLNYALLIARADGLAMGALLAALAMRAGDDPGRRRGLARGSLAALLGGAAAVWLLGGLTFLKRVPSPGPVMLAYNVTFLGAVGLIVTGAGRPALAFLRWRPLVRLGSASYGLYLIHQPVLQALVEMANSRGIPGRPARVLIPGILASVALAALSYHRFEAPLLALKARFGYADAEGRRSEPGPTRRRQRDGTPSVRL</sequence>
<dbReference type="PANTHER" id="PTHR23028:SF53">
    <property type="entry name" value="ACYL_TRANSF_3 DOMAIN-CONTAINING PROTEIN"/>
    <property type="match status" value="1"/>
</dbReference>
<evidence type="ECO:0000313" key="5">
    <source>
        <dbReference type="Proteomes" id="UP000324233"/>
    </source>
</evidence>
<keyword evidence="5" id="KW-1185">Reference proteome</keyword>
<accession>A0A5B9VV20</accession>
<feature type="transmembrane region" description="Helical" evidence="2">
    <location>
        <begin position="338"/>
        <end position="357"/>
    </location>
</feature>
<feature type="transmembrane region" description="Helical" evidence="2">
    <location>
        <begin position="61"/>
        <end position="81"/>
    </location>
</feature>
<feature type="transmembrane region" description="Helical" evidence="2">
    <location>
        <begin position="102"/>
        <end position="119"/>
    </location>
</feature>
<dbReference type="GO" id="GO:0016020">
    <property type="term" value="C:membrane"/>
    <property type="evidence" value="ECO:0007669"/>
    <property type="project" value="TreeGrafter"/>
</dbReference>
<dbReference type="EMBL" id="CP042997">
    <property type="protein sequence ID" value="QEH31969.1"/>
    <property type="molecule type" value="Genomic_DNA"/>
</dbReference>
<keyword evidence="4" id="KW-0808">Transferase</keyword>
<keyword evidence="4" id="KW-0012">Acyltransferase</keyword>
<evidence type="ECO:0000259" key="3">
    <source>
        <dbReference type="Pfam" id="PF01757"/>
    </source>
</evidence>
<dbReference type="EC" id="2.3.1.-" evidence="4"/>
<dbReference type="GO" id="GO:0016747">
    <property type="term" value="F:acyltransferase activity, transferring groups other than amino-acyl groups"/>
    <property type="evidence" value="ECO:0007669"/>
    <property type="project" value="InterPro"/>
</dbReference>
<keyword evidence="2" id="KW-1133">Transmembrane helix</keyword>
<feature type="transmembrane region" description="Helical" evidence="2">
    <location>
        <begin position="301"/>
        <end position="318"/>
    </location>
</feature>
<evidence type="ECO:0000256" key="1">
    <source>
        <dbReference type="SAM" id="MobiDB-lite"/>
    </source>
</evidence>
<keyword evidence="2" id="KW-0472">Membrane</keyword>
<dbReference type="KEGG" id="agv:OJF2_04360"/>
<evidence type="ECO:0000313" key="4">
    <source>
        <dbReference type="EMBL" id="QEH31969.1"/>
    </source>
</evidence>
<dbReference type="AlphaFoldDB" id="A0A5B9VV20"/>
<dbReference type="GO" id="GO:0009103">
    <property type="term" value="P:lipopolysaccharide biosynthetic process"/>
    <property type="evidence" value="ECO:0007669"/>
    <property type="project" value="TreeGrafter"/>
</dbReference>
<dbReference type="InterPro" id="IPR002656">
    <property type="entry name" value="Acyl_transf_3_dom"/>
</dbReference>
<organism evidence="4 5">
    <name type="scientific">Aquisphaera giovannonii</name>
    <dbReference type="NCBI Taxonomy" id="406548"/>
    <lineage>
        <taxon>Bacteria</taxon>
        <taxon>Pseudomonadati</taxon>
        <taxon>Planctomycetota</taxon>
        <taxon>Planctomycetia</taxon>
        <taxon>Isosphaerales</taxon>
        <taxon>Isosphaeraceae</taxon>
        <taxon>Aquisphaera</taxon>
    </lineage>
</organism>
<feature type="domain" description="Acyltransferase 3" evidence="3">
    <location>
        <begin position="35"/>
        <end position="353"/>
    </location>
</feature>
<keyword evidence="2" id="KW-0812">Transmembrane</keyword>
<feature type="transmembrane region" description="Helical" evidence="2">
    <location>
        <begin position="271"/>
        <end position="289"/>
    </location>
</feature>
<dbReference type="OrthoDB" id="9796461at2"/>
<proteinExistence type="predicted"/>
<feature type="transmembrane region" description="Helical" evidence="2">
    <location>
        <begin position="236"/>
        <end position="259"/>
    </location>
</feature>
<name>A0A5B9VV20_9BACT</name>
<dbReference type="RefSeq" id="WP_148590807.1">
    <property type="nucleotide sequence ID" value="NZ_CP042997.1"/>
</dbReference>
<dbReference type="PANTHER" id="PTHR23028">
    <property type="entry name" value="ACETYLTRANSFERASE"/>
    <property type="match status" value="1"/>
</dbReference>
<feature type="region of interest" description="Disordered" evidence="1">
    <location>
        <begin position="374"/>
        <end position="396"/>
    </location>
</feature>